<dbReference type="Proteomes" id="UP001215598">
    <property type="component" value="Unassembled WGS sequence"/>
</dbReference>
<name>A0AAD7KJQ1_9AGAR</name>
<organism evidence="2 3">
    <name type="scientific">Mycena metata</name>
    <dbReference type="NCBI Taxonomy" id="1033252"/>
    <lineage>
        <taxon>Eukaryota</taxon>
        <taxon>Fungi</taxon>
        <taxon>Dikarya</taxon>
        <taxon>Basidiomycota</taxon>
        <taxon>Agaricomycotina</taxon>
        <taxon>Agaricomycetes</taxon>
        <taxon>Agaricomycetidae</taxon>
        <taxon>Agaricales</taxon>
        <taxon>Marasmiineae</taxon>
        <taxon>Mycenaceae</taxon>
        <taxon>Mycena</taxon>
    </lineage>
</organism>
<evidence type="ECO:0008006" key="4">
    <source>
        <dbReference type="Google" id="ProtNLM"/>
    </source>
</evidence>
<accession>A0AAD7KJQ1</accession>
<feature type="region of interest" description="Disordered" evidence="1">
    <location>
        <begin position="69"/>
        <end position="88"/>
    </location>
</feature>
<proteinExistence type="predicted"/>
<evidence type="ECO:0000313" key="3">
    <source>
        <dbReference type="Proteomes" id="UP001215598"/>
    </source>
</evidence>
<dbReference type="AlphaFoldDB" id="A0AAD7KJQ1"/>
<evidence type="ECO:0000313" key="2">
    <source>
        <dbReference type="EMBL" id="KAJ7786422.1"/>
    </source>
</evidence>
<feature type="compositionally biased region" description="Basic and acidic residues" evidence="1">
    <location>
        <begin position="79"/>
        <end position="88"/>
    </location>
</feature>
<comment type="caution">
    <text evidence="2">The sequence shown here is derived from an EMBL/GenBank/DDBJ whole genome shotgun (WGS) entry which is preliminary data.</text>
</comment>
<sequence length="88" mass="9564">MFTIFQAAVSIDLFDNYPGYAGANPNNNPVCNRQVKATYQGKSVTVRITDRCTGCCLPRPRLLAAGLPRARAFGGGPPHRRDLGMDKP</sequence>
<dbReference type="EMBL" id="JARKIB010000001">
    <property type="protein sequence ID" value="KAJ7786422.1"/>
    <property type="molecule type" value="Genomic_DNA"/>
</dbReference>
<keyword evidence="3" id="KW-1185">Reference proteome</keyword>
<dbReference type="Gene3D" id="2.40.40.10">
    <property type="entry name" value="RlpA-like domain"/>
    <property type="match status" value="1"/>
</dbReference>
<dbReference type="InterPro" id="IPR036908">
    <property type="entry name" value="RlpA-like_sf"/>
</dbReference>
<evidence type="ECO:0000256" key="1">
    <source>
        <dbReference type="SAM" id="MobiDB-lite"/>
    </source>
</evidence>
<reference evidence="2" key="1">
    <citation type="submission" date="2023-03" db="EMBL/GenBank/DDBJ databases">
        <title>Massive genome expansion in bonnet fungi (Mycena s.s.) driven by repeated elements and novel gene families across ecological guilds.</title>
        <authorList>
            <consortium name="Lawrence Berkeley National Laboratory"/>
            <person name="Harder C.B."/>
            <person name="Miyauchi S."/>
            <person name="Viragh M."/>
            <person name="Kuo A."/>
            <person name="Thoen E."/>
            <person name="Andreopoulos B."/>
            <person name="Lu D."/>
            <person name="Skrede I."/>
            <person name="Drula E."/>
            <person name="Henrissat B."/>
            <person name="Morin E."/>
            <person name="Kohler A."/>
            <person name="Barry K."/>
            <person name="LaButti K."/>
            <person name="Morin E."/>
            <person name="Salamov A."/>
            <person name="Lipzen A."/>
            <person name="Mereny Z."/>
            <person name="Hegedus B."/>
            <person name="Baldrian P."/>
            <person name="Stursova M."/>
            <person name="Weitz H."/>
            <person name="Taylor A."/>
            <person name="Grigoriev I.V."/>
            <person name="Nagy L.G."/>
            <person name="Martin F."/>
            <person name="Kauserud H."/>
        </authorList>
    </citation>
    <scope>NUCLEOTIDE SEQUENCE</scope>
    <source>
        <strain evidence="2">CBHHK182m</strain>
    </source>
</reference>
<protein>
    <recommendedName>
        <fullName evidence="4">RlpA-like protein double-psi beta-barrel domain-containing protein</fullName>
    </recommendedName>
</protein>
<dbReference type="SUPFAM" id="SSF50685">
    <property type="entry name" value="Barwin-like endoglucanases"/>
    <property type="match status" value="1"/>
</dbReference>
<gene>
    <name evidence="2" type="ORF">B0H16DRAFT_30959</name>
</gene>